<dbReference type="NCBIfam" id="NF001266">
    <property type="entry name" value="PRK00228.1-1"/>
    <property type="match status" value="1"/>
</dbReference>
<dbReference type="Proteomes" id="UP001139701">
    <property type="component" value="Unassembled WGS sequence"/>
</dbReference>
<gene>
    <name evidence="3" type="ORF">MKI79_01560</name>
</gene>
<dbReference type="InterPro" id="IPR003774">
    <property type="entry name" value="AlgH-like"/>
</dbReference>
<evidence type="ECO:0000256" key="1">
    <source>
        <dbReference type="ARBA" id="ARBA00009600"/>
    </source>
</evidence>
<dbReference type="PANTHER" id="PTHR30327">
    <property type="entry name" value="UNCHARACTERIZED PROTEIN YQGE"/>
    <property type="match status" value="1"/>
</dbReference>
<evidence type="ECO:0000313" key="4">
    <source>
        <dbReference type="Proteomes" id="UP001139701"/>
    </source>
</evidence>
<sequence length="192" mass="21342">MAKQHSKQFPKQYLRHRCLIAPPHLADDFFAHSVIYLARHDADGAQGIMLNRPSSVPIRELLNDLDIDADHVNPHAVLHGGPIRPEAGFVLHTGQPTWHSSIAVGENVCITTSKDILDAIAHNEGVDQYQVALGYASWGKQQLEAEIARGDWLVCPADMDLIFNLPYDLRWNAAYEKIGVNPSWLADEIGHA</sequence>
<dbReference type="RefSeq" id="WP_241570317.1">
    <property type="nucleotide sequence ID" value="NZ_JAKUML010000002.1"/>
</dbReference>
<comment type="caution">
    <text evidence="3">The sequence shown here is derived from an EMBL/GenBank/DDBJ whole genome shotgun (WGS) entry which is preliminary data.</text>
</comment>
<keyword evidence="4" id="KW-1185">Reference proteome</keyword>
<dbReference type="SUPFAM" id="SSF143456">
    <property type="entry name" value="VC0467-like"/>
    <property type="match status" value="1"/>
</dbReference>
<dbReference type="EMBL" id="JAKUML010000002">
    <property type="protein sequence ID" value="MCJ8145609.1"/>
    <property type="molecule type" value="Genomic_DNA"/>
</dbReference>
<organism evidence="3 4">
    <name type="scientific">Acinetobacter sedimenti</name>
    <dbReference type="NCBI Taxonomy" id="2919922"/>
    <lineage>
        <taxon>Bacteria</taxon>
        <taxon>Pseudomonadati</taxon>
        <taxon>Pseudomonadota</taxon>
        <taxon>Gammaproteobacteria</taxon>
        <taxon>Moraxellales</taxon>
        <taxon>Moraxellaceae</taxon>
        <taxon>Acinetobacter</taxon>
    </lineage>
</organism>
<dbReference type="Pfam" id="PF02622">
    <property type="entry name" value="DUF179"/>
    <property type="match status" value="1"/>
</dbReference>
<evidence type="ECO:0000313" key="3">
    <source>
        <dbReference type="EMBL" id="MCJ8145609.1"/>
    </source>
</evidence>
<proteinExistence type="inferred from homology"/>
<dbReference type="Gene3D" id="3.40.1740.10">
    <property type="entry name" value="VC0467-like"/>
    <property type="match status" value="1"/>
</dbReference>
<accession>A0A9X1WUT7</accession>
<dbReference type="HAMAP" id="MF_00758">
    <property type="entry name" value="UPF0301"/>
    <property type="match status" value="1"/>
</dbReference>
<name>A0A9X1WUT7_9GAMM</name>
<reference evidence="3" key="1">
    <citation type="submission" date="2022-02" db="EMBL/GenBank/DDBJ databases">
        <title>Acinetobacter A3.8 sp. nov., isolated from Sediment (Zhairuo Island).</title>
        <authorList>
            <person name="Zheng K."/>
        </authorList>
    </citation>
    <scope>NUCLEOTIDE SEQUENCE</scope>
    <source>
        <strain evidence="3">A3.8</strain>
    </source>
</reference>
<protein>
    <recommendedName>
        <fullName evidence="2">UPF0301 protein MKI79_01560</fullName>
    </recommendedName>
</protein>
<dbReference type="AlphaFoldDB" id="A0A9X1WUT7"/>
<evidence type="ECO:0000256" key="2">
    <source>
        <dbReference type="HAMAP-Rule" id="MF_00758"/>
    </source>
</evidence>
<dbReference type="GO" id="GO:0005829">
    <property type="term" value="C:cytosol"/>
    <property type="evidence" value="ECO:0007669"/>
    <property type="project" value="TreeGrafter"/>
</dbReference>
<dbReference type="PANTHER" id="PTHR30327:SF1">
    <property type="entry name" value="UPF0301 PROTEIN YQGE"/>
    <property type="match status" value="1"/>
</dbReference>
<comment type="similarity">
    <text evidence="1 2">Belongs to the UPF0301 (AlgH) family.</text>
</comment>